<dbReference type="PANTHER" id="PTHR38034:SF1">
    <property type="entry name" value="INNER MEMBRANE PROTEIN YPJD"/>
    <property type="match status" value="1"/>
</dbReference>
<dbReference type="Pfam" id="PF01578">
    <property type="entry name" value="Cytochrom_C_asm"/>
    <property type="match status" value="1"/>
</dbReference>
<sequence length="263" mass="29183">MSWIALLAFIAYALSLGLILPGILRRNSAYRRLALLSAFVALVSHACALYLRIFSVQAGQNLSLLNISSLVSLMICIVMTVVATRNRGWFLLPVVYILAMIHVAAATIMPGEFITHLESTPGLLVHIGLALFSYAVLIIAALYAGQLAWLDHLLKTKKLSFSADMPPLMTIERKMFHITQVGVILLTLTLGSGLLYMQNMFSGENQHKAVLSIAAWFVYIALLWGHYHEGWRGRRVVWLSLLGILLLTLAYFGSRVWQNVMAG</sequence>
<dbReference type="GO" id="GO:0020037">
    <property type="term" value="F:heme binding"/>
    <property type="evidence" value="ECO:0007669"/>
    <property type="project" value="InterPro"/>
</dbReference>
<proteinExistence type="predicted"/>
<keyword evidence="4" id="KW-1185">Reference proteome</keyword>
<dbReference type="RefSeq" id="WP_132926216.1">
    <property type="nucleotide sequence ID" value="NZ_CP075169.1"/>
</dbReference>
<dbReference type="AlphaFoldDB" id="A0A4V2Q3H0"/>
<dbReference type="EMBL" id="SJOI01000001">
    <property type="protein sequence ID" value="TCL06648.1"/>
    <property type="molecule type" value="Genomic_DNA"/>
</dbReference>
<evidence type="ECO:0000256" key="1">
    <source>
        <dbReference type="SAM" id="Phobius"/>
    </source>
</evidence>
<dbReference type="InterPro" id="IPR052372">
    <property type="entry name" value="YpjD/HemX"/>
</dbReference>
<feature type="transmembrane region" description="Helical" evidence="1">
    <location>
        <begin position="175"/>
        <end position="197"/>
    </location>
</feature>
<dbReference type="OrthoDB" id="9780793at2"/>
<dbReference type="PANTHER" id="PTHR38034">
    <property type="entry name" value="INNER MEMBRANE PROTEIN YPJD"/>
    <property type="match status" value="1"/>
</dbReference>
<feature type="transmembrane region" description="Helical" evidence="1">
    <location>
        <begin position="236"/>
        <end position="254"/>
    </location>
</feature>
<gene>
    <name evidence="3" type="ORF">EZJ58_4923</name>
</gene>
<protein>
    <submittedName>
        <fullName evidence="3">ABC-type uncharacterized transport system permease subunit</fullName>
    </submittedName>
</protein>
<organism evidence="3 4">
    <name type="scientific">Sodalis ligni</name>
    <dbReference type="NCBI Taxonomy" id="2697027"/>
    <lineage>
        <taxon>Bacteria</taxon>
        <taxon>Pseudomonadati</taxon>
        <taxon>Pseudomonadota</taxon>
        <taxon>Gammaproteobacteria</taxon>
        <taxon>Enterobacterales</taxon>
        <taxon>Bruguierivoracaceae</taxon>
        <taxon>Sodalis</taxon>
    </lineage>
</organism>
<feature type="transmembrane region" description="Helical" evidence="1">
    <location>
        <begin position="129"/>
        <end position="154"/>
    </location>
</feature>
<evidence type="ECO:0000259" key="2">
    <source>
        <dbReference type="Pfam" id="PF01578"/>
    </source>
</evidence>
<feature type="transmembrane region" description="Helical" evidence="1">
    <location>
        <begin position="209"/>
        <end position="227"/>
    </location>
</feature>
<dbReference type="Proteomes" id="UP000294555">
    <property type="component" value="Unassembled WGS sequence"/>
</dbReference>
<feature type="transmembrane region" description="Helical" evidence="1">
    <location>
        <begin position="6"/>
        <end position="24"/>
    </location>
</feature>
<dbReference type="GO" id="GO:0017004">
    <property type="term" value="P:cytochrome complex assembly"/>
    <property type="evidence" value="ECO:0007669"/>
    <property type="project" value="InterPro"/>
</dbReference>
<feature type="domain" description="Cytochrome c assembly protein" evidence="2">
    <location>
        <begin position="36"/>
        <end position="259"/>
    </location>
</feature>
<dbReference type="InterPro" id="IPR002541">
    <property type="entry name" value="Cyt_c_assembly"/>
</dbReference>
<evidence type="ECO:0000313" key="3">
    <source>
        <dbReference type="EMBL" id="TCL06648.1"/>
    </source>
</evidence>
<dbReference type="GO" id="GO:0005886">
    <property type="term" value="C:plasma membrane"/>
    <property type="evidence" value="ECO:0007669"/>
    <property type="project" value="TreeGrafter"/>
</dbReference>
<reference evidence="3 4" key="1">
    <citation type="submission" date="2019-02" db="EMBL/GenBank/DDBJ databases">
        <title>Investigation of anaerobic lignin degradation for improved lignocellulosic biofuels.</title>
        <authorList>
            <person name="Deangelis K."/>
        </authorList>
    </citation>
    <scope>NUCLEOTIDE SEQUENCE [LARGE SCALE GENOMIC DNA]</scope>
    <source>
        <strain evidence="3 4">159R</strain>
    </source>
</reference>
<feature type="transmembrane region" description="Helical" evidence="1">
    <location>
        <begin position="63"/>
        <end position="82"/>
    </location>
</feature>
<name>A0A4V2Q3H0_9GAMM</name>
<comment type="caution">
    <text evidence="3">The sequence shown here is derived from an EMBL/GenBank/DDBJ whole genome shotgun (WGS) entry which is preliminary data.</text>
</comment>
<accession>A0A4V2Q3H0</accession>
<keyword evidence="1" id="KW-1133">Transmembrane helix</keyword>
<feature type="transmembrane region" description="Helical" evidence="1">
    <location>
        <begin position="89"/>
        <end position="109"/>
    </location>
</feature>
<feature type="transmembrane region" description="Helical" evidence="1">
    <location>
        <begin position="33"/>
        <end position="51"/>
    </location>
</feature>
<keyword evidence="1" id="KW-0812">Transmembrane</keyword>
<evidence type="ECO:0000313" key="4">
    <source>
        <dbReference type="Proteomes" id="UP000294555"/>
    </source>
</evidence>
<keyword evidence="1" id="KW-0472">Membrane</keyword>